<dbReference type="EMBL" id="KZ451955">
    <property type="protein sequence ID" value="PKA58180.1"/>
    <property type="molecule type" value="Genomic_DNA"/>
</dbReference>
<gene>
    <name evidence="2" type="ORF">AXF42_Ash012903</name>
</gene>
<keyword evidence="3" id="KW-1185">Reference proteome</keyword>
<dbReference type="InterPro" id="IPR056852">
    <property type="entry name" value="AK17A/B"/>
</dbReference>
<accession>A0A2I0ARL1</accession>
<dbReference type="PANTHER" id="PTHR12484">
    <property type="entry name" value="B-LYMPHOCYTE ANTIGEN-RELATED"/>
    <property type="match status" value="1"/>
</dbReference>
<feature type="region of interest" description="Disordered" evidence="1">
    <location>
        <begin position="329"/>
        <end position="349"/>
    </location>
</feature>
<sequence length="349" mass="39546">MASTAARRRPPHSLPPIEALDIGYGLSLNPRLKLILTFFRSDPAVKPVDEWQLKLSLLGFLRSSLSLPVPEDDLVLHKRPDLHKRKRDEPVASGTLYVRDLGFLKQKSRRTAEDNDDEALEKKFLDWKNSFLDRLGGIELNLEGVKFRMTAEISPPDDFQRMKRSWEDFHTSQLVDGRNNARGVIRRPDTILVQGVPSRWFAEPRVSSRPSMLNTHTIFSVLGRIRNLYIAGDDDGGKSAGAISGAVTGLQCKVWVQFENYDEFCNAMRVLCGRSMQKQGSQLKVDYEVSWDRDGFFRNVPENPSRGHELHARVNASLGHINSEAPHYQSNAIHSDSGGTHTNTRRFKD</sequence>
<dbReference type="Pfam" id="PF25015">
    <property type="entry name" value="RBD_AKAP-17A"/>
    <property type="match status" value="1"/>
</dbReference>
<dbReference type="STRING" id="1088818.A0A2I0ARL1"/>
<proteinExistence type="predicted"/>
<dbReference type="Proteomes" id="UP000236161">
    <property type="component" value="Unassembled WGS sequence"/>
</dbReference>
<evidence type="ECO:0000313" key="2">
    <source>
        <dbReference type="EMBL" id="PKA58180.1"/>
    </source>
</evidence>
<organism evidence="2 3">
    <name type="scientific">Apostasia shenzhenica</name>
    <dbReference type="NCBI Taxonomy" id="1088818"/>
    <lineage>
        <taxon>Eukaryota</taxon>
        <taxon>Viridiplantae</taxon>
        <taxon>Streptophyta</taxon>
        <taxon>Embryophyta</taxon>
        <taxon>Tracheophyta</taxon>
        <taxon>Spermatophyta</taxon>
        <taxon>Magnoliopsida</taxon>
        <taxon>Liliopsida</taxon>
        <taxon>Asparagales</taxon>
        <taxon>Orchidaceae</taxon>
        <taxon>Apostasioideae</taxon>
        <taxon>Apostasia</taxon>
    </lineage>
</organism>
<evidence type="ECO:0008006" key="4">
    <source>
        <dbReference type="Google" id="ProtNLM"/>
    </source>
</evidence>
<reference evidence="2 3" key="1">
    <citation type="journal article" date="2017" name="Nature">
        <title>The Apostasia genome and the evolution of orchids.</title>
        <authorList>
            <person name="Zhang G.Q."/>
            <person name="Liu K.W."/>
            <person name="Li Z."/>
            <person name="Lohaus R."/>
            <person name="Hsiao Y.Y."/>
            <person name="Niu S.C."/>
            <person name="Wang J.Y."/>
            <person name="Lin Y.C."/>
            <person name="Xu Q."/>
            <person name="Chen L.J."/>
            <person name="Yoshida K."/>
            <person name="Fujiwara S."/>
            <person name="Wang Z.W."/>
            <person name="Zhang Y.Q."/>
            <person name="Mitsuda N."/>
            <person name="Wang M."/>
            <person name="Liu G.H."/>
            <person name="Pecoraro L."/>
            <person name="Huang H.X."/>
            <person name="Xiao X.J."/>
            <person name="Lin M."/>
            <person name="Wu X.Y."/>
            <person name="Wu W.L."/>
            <person name="Chen Y.Y."/>
            <person name="Chang S.B."/>
            <person name="Sakamoto S."/>
            <person name="Ohme-Takagi M."/>
            <person name="Yagi M."/>
            <person name="Zeng S.J."/>
            <person name="Shen C.Y."/>
            <person name="Yeh C.M."/>
            <person name="Luo Y.B."/>
            <person name="Tsai W.C."/>
            <person name="Van de Peer Y."/>
            <person name="Liu Z.J."/>
        </authorList>
    </citation>
    <scope>NUCLEOTIDE SEQUENCE [LARGE SCALE GENOMIC DNA]</scope>
    <source>
        <strain evidence="3">cv. Shenzhen</strain>
        <tissue evidence="2">Stem</tissue>
    </source>
</reference>
<evidence type="ECO:0000256" key="1">
    <source>
        <dbReference type="SAM" id="MobiDB-lite"/>
    </source>
</evidence>
<feature type="compositionally biased region" description="Polar residues" evidence="1">
    <location>
        <begin position="329"/>
        <end position="342"/>
    </location>
</feature>
<name>A0A2I0ARL1_9ASPA</name>
<protein>
    <recommendedName>
        <fullName evidence="4">RRM domain-containing protein</fullName>
    </recommendedName>
</protein>
<dbReference type="PANTHER" id="PTHR12484:SF4">
    <property type="entry name" value="A-KINASE ANCHOR PROTEIN 17A"/>
    <property type="match status" value="1"/>
</dbReference>
<evidence type="ECO:0000313" key="3">
    <source>
        <dbReference type="Proteomes" id="UP000236161"/>
    </source>
</evidence>
<dbReference type="AlphaFoldDB" id="A0A2I0ARL1"/>
<dbReference type="OrthoDB" id="1918237at2759"/>